<evidence type="ECO:0000313" key="2">
    <source>
        <dbReference type="Proteomes" id="UP000716446"/>
    </source>
</evidence>
<organism evidence="1 2">
    <name type="scientific">Aureobasidium vineae</name>
    <dbReference type="NCBI Taxonomy" id="2773715"/>
    <lineage>
        <taxon>Eukaryota</taxon>
        <taxon>Fungi</taxon>
        <taxon>Dikarya</taxon>
        <taxon>Ascomycota</taxon>
        <taxon>Pezizomycotina</taxon>
        <taxon>Dothideomycetes</taxon>
        <taxon>Dothideomycetidae</taxon>
        <taxon>Dothideales</taxon>
        <taxon>Saccotheciaceae</taxon>
        <taxon>Aureobasidium</taxon>
    </lineage>
</organism>
<dbReference type="EMBL" id="CAIJEN010000002">
    <property type="protein sequence ID" value="CAD0083613.1"/>
    <property type="molecule type" value="Genomic_DNA"/>
</dbReference>
<comment type="caution">
    <text evidence="1">The sequence shown here is derived from an EMBL/GenBank/DDBJ whole genome shotgun (WGS) entry which is preliminary data.</text>
</comment>
<evidence type="ECO:0000313" key="1">
    <source>
        <dbReference type="EMBL" id="CAD0083613.1"/>
    </source>
</evidence>
<name>A0A9N8J9Z9_9PEZI</name>
<proteinExistence type="predicted"/>
<sequence length="210" mass="24536">MARLHTLNPPKQITFEVLVGWDFDPVFLPQIPLGNVESLFDYLHVLGGNMNHIKLKFMSKDTRTAYDTSPSSKKEIAPDHRGRFRNMKSKILDLLQTAMDRYRACLETPSTVPPMQKWGRYLDFQHATDATTTDQDKYKQVRGWMADTCTDLLDNMWNSGYGRRAGFIKYHMLEAFKMPQEYYDRDAMVVLYRQNMGIPHLPLDKSLYFP</sequence>
<keyword evidence="2" id="KW-1185">Reference proteome</keyword>
<reference evidence="1" key="1">
    <citation type="submission" date="2020-06" db="EMBL/GenBank/DDBJ databases">
        <authorList>
            <person name="Onetto C."/>
        </authorList>
    </citation>
    <scope>NUCLEOTIDE SEQUENCE</scope>
</reference>
<dbReference type="Proteomes" id="UP000716446">
    <property type="component" value="Unassembled WGS sequence"/>
</dbReference>
<protein>
    <submittedName>
        <fullName evidence="1">Uncharacterized protein</fullName>
    </submittedName>
</protein>
<gene>
    <name evidence="1" type="ORF">AWRI4619_LOCUS2180</name>
</gene>
<accession>A0A9N8J9Z9</accession>
<dbReference type="AlphaFoldDB" id="A0A9N8J9Z9"/>